<organism evidence="1 2">
    <name type="scientific">Amycolatopsis cynarae</name>
    <dbReference type="NCBI Taxonomy" id="2995223"/>
    <lineage>
        <taxon>Bacteria</taxon>
        <taxon>Bacillati</taxon>
        <taxon>Actinomycetota</taxon>
        <taxon>Actinomycetes</taxon>
        <taxon>Pseudonocardiales</taxon>
        <taxon>Pseudonocardiaceae</taxon>
        <taxon>Amycolatopsis</taxon>
    </lineage>
</organism>
<evidence type="ECO:0000313" key="1">
    <source>
        <dbReference type="EMBL" id="WAL63408.1"/>
    </source>
</evidence>
<protein>
    <submittedName>
        <fullName evidence="1">Uncharacterized protein</fullName>
    </submittedName>
</protein>
<name>A0ABY7AV68_9PSEU</name>
<dbReference type="RefSeq" id="WP_268441352.1">
    <property type="nucleotide sequence ID" value="NZ_CP113836.1"/>
</dbReference>
<gene>
    <name evidence="1" type="ORF">ORV05_20575</name>
</gene>
<keyword evidence="2" id="KW-1185">Reference proteome</keyword>
<dbReference type="Proteomes" id="UP001163203">
    <property type="component" value="Chromosome"/>
</dbReference>
<sequence>MVIEFGERVVSLPQPLSAGIGWVGILSLTEQVALLTHQVGGMLLQAHATLGTSRR</sequence>
<accession>A0ABY7AV68</accession>
<dbReference type="EMBL" id="CP113836">
    <property type="protein sequence ID" value="WAL63408.1"/>
    <property type="molecule type" value="Genomic_DNA"/>
</dbReference>
<proteinExistence type="predicted"/>
<reference evidence="1" key="1">
    <citation type="submission" date="2022-11" db="EMBL/GenBank/DDBJ databases">
        <authorList>
            <person name="Mo P."/>
        </authorList>
    </citation>
    <scope>NUCLEOTIDE SEQUENCE</scope>
    <source>
        <strain evidence="1">HUAS 11-8</strain>
    </source>
</reference>
<evidence type="ECO:0000313" key="2">
    <source>
        <dbReference type="Proteomes" id="UP001163203"/>
    </source>
</evidence>